<evidence type="ECO:0000313" key="1">
    <source>
        <dbReference type="Proteomes" id="UP000887580"/>
    </source>
</evidence>
<dbReference type="WBParaSite" id="PS1159_v2.g3617.t1">
    <property type="protein sequence ID" value="PS1159_v2.g3617.t1"/>
    <property type="gene ID" value="PS1159_v2.g3617"/>
</dbReference>
<accession>A0AC35GCM2</accession>
<name>A0AC35GCM2_9BILA</name>
<organism evidence="1 2">
    <name type="scientific">Panagrolaimus sp. PS1159</name>
    <dbReference type="NCBI Taxonomy" id="55785"/>
    <lineage>
        <taxon>Eukaryota</taxon>
        <taxon>Metazoa</taxon>
        <taxon>Ecdysozoa</taxon>
        <taxon>Nematoda</taxon>
        <taxon>Chromadorea</taxon>
        <taxon>Rhabditida</taxon>
        <taxon>Tylenchina</taxon>
        <taxon>Panagrolaimomorpha</taxon>
        <taxon>Panagrolaimoidea</taxon>
        <taxon>Panagrolaimidae</taxon>
        <taxon>Panagrolaimus</taxon>
    </lineage>
</organism>
<dbReference type="Proteomes" id="UP000887580">
    <property type="component" value="Unplaced"/>
</dbReference>
<proteinExistence type="predicted"/>
<reference evidence="2" key="1">
    <citation type="submission" date="2022-11" db="UniProtKB">
        <authorList>
            <consortium name="WormBaseParasite"/>
        </authorList>
    </citation>
    <scope>IDENTIFICATION</scope>
</reference>
<evidence type="ECO:0000313" key="2">
    <source>
        <dbReference type="WBParaSite" id="PS1159_v2.g3617.t1"/>
    </source>
</evidence>
<sequence>MGILIFVCGGLNLLMLGTTIFVLLKQHREDRIKPLFQRRGIPEFKLLIIALYNLFNLMLEVIYFICIRAITNQSIKSGFFEAQSFMLDWYYLTPVWTILIMIPSLRQETFKYIYKKFKIREKTTVISLTTNPSHTNTI</sequence>
<protein>
    <submittedName>
        <fullName evidence="2">Serpentine receptor class gamma</fullName>
    </submittedName>
</protein>